<feature type="non-terminal residue" evidence="1">
    <location>
        <position position="1"/>
    </location>
</feature>
<evidence type="ECO:0000313" key="1">
    <source>
        <dbReference type="EMBL" id="EPZ34065.1"/>
    </source>
</evidence>
<evidence type="ECO:0000313" key="2">
    <source>
        <dbReference type="Proteomes" id="UP000030755"/>
    </source>
</evidence>
<keyword evidence="2" id="KW-1185">Reference proteome</keyword>
<name>A0A075AV80_ROZAC</name>
<sequence>ASNLSTLDPVQILKNLNDRANELRLAVSLVAKKAFECPPEAFPKTQAKPEEEKPTIAQSVLSPITILTDPAQNDAPTTTRAMTAEVVTKLTDDKRDAKVVAQVFKNKSDGKVSELYGSTYANSKTAWYSGWPSLTYLKNALLKEFISPYWKTEKMTQIFQVQYNSVIGQHNTSECKMLKRNNRDKIKEAGEKLERGEYSPRRCAVATMTKFFKKTKREADAPNFKMINGKNGTKFVYTCAHIIDVKVRAGVDPMCTHAFVSDVVPDNDMMILDG</sequence>
<dbReference type="AlphaFoldDB" id="A0A075AV80"/>
<reference evidence="1 2" key="1">
    <citation type="journal article" date="2013" name="Curr. Biol.">
        <title>Shared signatures of parasitism and phylogenomics unite Cryptomycota and microsporidia.</title>
        <authorList>
            <person name="James T.Y."/>
            <person name="Pelin A."/>
            <person name="Bonen L."/>
            <person name="Ahrendt S."/>
            <person name="Sain D."/>
            <person name="Corradi N."/>
            <person name="Stajich J.E."/>
        </authorList>
    </citation>
    <scope>NUCLEOTIDE SEQUENCE [LARGE SCALE GENOMIC DNA]</scope>
    <source>
        <strain evidence="1 2">CSF55</strain>
    </source>
</reference>
<dbReference type="HOGENOM" id="CLU_1017640_0_0_1"/>
<protein>
    <submittedName>
        <fullName evidence="1">Uncharacterized protein</fullName>
    </submittedName>
</protein>
<dbReference type="EMBL" id="KE560999">
    <property type="protein sequence ID" value="EPZ34065.1"/>
    <property type="molecule type" value="Genomic_DNA"/>
</dbReference>
<gene>
    <name evidence="1" type="ORF">O9G_005300</name>
</gene>
<organism evidence="1 2">
    <name type="scientific">Rozella allomycis (strain CSF55)</name>
    <dbReference type="NCBI Taxonomy" id="988480"/>
    <lineage>
        <taxon>Eukaryota</taxon>
        <taxon>Fungi</taxon>
        <taxon>Fungi incertae sedis</taxon>
        <taxon>Cryptomycota</taxon>
        <taxon>Cryptomycota incertae sedis</taxon>
        <taxon>Rozella</taxon>
    </lineage>
</organism>
<proteinExistence type="predicted"/>
<accession>A0A075AV80</accession>
<dbReference type="Proteomes" id="UP000030755">
    <property type="component" value="Unassembled WGS sequence"/>
</dbReference>